<feature type="transmembrane region" description="Helical" evidence="6">
    <location>
        <begin position="285"/>
        <end position="304"/>
    </location>
</feature>
<feature type="transmembrane region" description="Helical" evidence="6">
    <location>
        <begin position="98"/>
        <end position="115"/>
    </location>
</feature>
<dbReference type="InterPro" id="IPR020846">
    <property type="entry name" value="MFS_dom"/>
</dbReference>
<dbReference type="Gene3D" id="1.20.1250.20">
    <property type="entry name" value="MFS general substrate transporter like domains"/>
    <property type="match status" value="1"/>
</dbReference>
<keyword evidence="10" id="KW-1185">Reference proteome</keyword>
<dbReference type="PROSITE" id="PS50850">
    <property type="entry name" value="MFS"/>
    <property type="match status" value="1"/>
</dbReference>
<feature type="transmembrane region" description="Helical" evidence="6">
    <location>
        <begin position="7"/>
        <end position="26"/>
    </location>
</feature>
<feature type="transmembrane region" description="Helical" evidence="6">
    <location>
        <begin position="254"/>
        <end position="273"/>
    </location>
</feature>
<evidence type="ECO:0000259" key="7">
    <source>
        <dbReference type="PROSITE" id="PS50850"/>
    </source>
</evidence>
<proteinExistence type="predicted"/>
<dbReference type="GO" id="GO:0016020">
    <property type="term" value="C:membrane"/>
    <property type="evidence" value="ECO:0007669"/>
    <property type="project" value="UniProtKB-SubCell"/>
</dbReference>
<evidence type="ECO:0000256" key="2">
    <source>
        <dbReference type="ARBA" id="ARBA00022448"/>
    </source>
</evidence>
<evidence type="ECO:0000256" key="1">
    <source>
        <dbReference type="ARBA" id="ARBA00004141"/>
    </source>
</evidence>
<keyword evidence="3 6" id="KW-0812">Transmembrane</keyword>
<dbReference type="Proteomes" id="UP000231962">
    <property type="component" value="Unassembled WGS sequence"/>
</dbReference>
<accession>A0A2M9ZMQ6</accession>
<evidence type="ECO:0000256" key="4">
    <source>
        <dbReference type="ARBA" id="ARBA00022989"/>
    </source>
</evidence>
<dbReference type="InterPro" id="IPR036259">
    <property type="entry name" value="MFS_trans_sf"/>
</dbReference>
<dbReference type="Pfam" id="PF07690">
    <property type="entry name" value="MFS_1"/>
    <property type="match status" value="1"/>
</dbReference>
<dbReference type="EMBL" id="NPDY01000005">
    <property type="protein sequence ID" value="PJZ70083.1"/>
    <property type="molecule type" value="Genomic_DNA"/>
</dbReference>
<keyword evidence="2" id="KW-0813">Transport</keyword>
<evidence type="ECO:0000313" key="10">
    <source>
        <dbReference type="Proteomes" id="UP000231962"/>
    </source>
</evidence>
<feature type="transmembrane region" description="Helical" evidence="6">
    <location>
        <begin position="316"/>
        <end position="333"/>
    </location>
</feature>
<dbReference type="SUPFAM" id="SSF103473">
    <property type="entry name" value="MFS general substrate transporter"/>
    <property type="match status" value="1"/>
</dbReference>
<feature type="transmembrane region" description="Helical" evidence="6">
    <location>
        <begin position="156"/>
        <end position="176"/>
    </location>
</feature>
<feature type="transmembrane region" description="Helical" evidence="6">
    <location>
        <begin position="377"/>
        <end position="399"/>
    </location>
</feature>
<dbReference type="EMBL" id="NPDZ01000005">
    <property type="protein sequence ID" value="PJZ73271.1"/>
    <property type="molecule type" value="Genomic_DNA"/>
</dbReference>
<dbReference type="AlphaFoldDB" id="A0A2M9ZMQ6"/>
<dbReference type="PANTHER" id="PTHR23504:SF15">
    <property type="entry name" value="MAJOR FACILITATOR SUPERFAMILY (MFS) PROFILE DOMAIN-CONTAINING PROTEIN"/>
    <property type="match status" value="1"/>
</dbReference>
<feature type="transmembrane region" description="Helical" evidence="6">
    <location>
        <begin position="121"/>
        <end position="144"/>
    </location>
</feature>
<organism evidence="9 11">
    <name type="scientific">Leptospira perolatii</name>
    <dbReference type="NCBI Taxonomy" id="2023191"/>
    <lineage>
        <taxon>Bacteria</taxon>
        <taxon>Pseudomonadati</taxon>
        <taxon>Spirochaetota</taxon>
        <taxon>Spirochaetia</taxon>
        <taxon>Leptospirales</taxon>
        <taxon>Leptospiraceae</taxon>
        <taxon>Leptospira</taxon>
    </lineage>
</organism>
<feature type="transmembrane region" description="Helical" evidence="6">
    <location>
        <begin position="196"/>
        <end position="219"/>
    </location>
</feature>
<keyword evidence="5 6" id="KW-0472">Membrane</keyword>
<evidence type="ECO:0000313" key="11">
    <source>
        <dbReference type="Proteomes" id="UP000231990"/>
    </source>
</evidence>
<dbReference type="GO" id="GO:0022857">
    <property type="term" value="F:transmembrane transporter activity"/>
    <property type="evidence" value="ECO:0007669"/>
    <property type="project" value="InterPro"/>
</dbReference>
<dbReference type="RefSeq" id="WP_100713419.1">
    <property type="nucleotide sequence ID" value="NZ_NPDY01000005.1"/>
</dbReference>
<dbReference type="InterPro" id="IPR011701">
    <property type="entry name" value="MFS"/>
</dbReference>
<sequence length="433" mass="47141">MRKQTFILVLTVLIDMMGFSLIFPIFPETLSHFLAQAGDPILDLFTSWTSTLLTRGETDWKLFVALFGGIVASLYSILQFLFAPIWGKLSDRVGRRPVLVFTCTGSLIGYFVWLLSGSFSLFVLSRIITGLMGGNISVATAAMADTTDEKNRAKGMGMIGAGIGLGFIAGPSIGGILAHTNPSGFLPFIPWESMTIFPSVALAAFGVALLNLLLVFFYFHETLPIGIRKKPEGRLHPILGVLDIGSREVLSASLLYFLFVFAFSGFEFSLNFYLNQFLGFSPKSIGYTFVYIGMIIVLVQGGVVRKLSGKVPEKKIGIFAGILLIIGFFLLSVGNSHFYLFLALTFLATGSALLHPALSTIVSLFSLPQDQGKNLGIFRSLASLGRGIAPIAFCLIYSQEGPEKSFFVSGILSVFFLVLFGFIKQPLHGKTNH</sequence>
<dbReference type="PANTHER" id="PTHR23504">
    <property type="entry name" value="MAJOR FACILITATOR SUPERFAMILY DOMAIN-CONTAINING PROTEIN 10"/>
    <property type="match status" value="1"/>
</dbReference>
<evidence type="ECO:0000313" key="9">
    <source>
        <dbReference type="EMBL" id="PJZ73271.1"/>
    </source>
</evidence>
<evidence type="ECO:0000313" key="8">
    <source>
        <dbReference type="EMBL" id="PJZ70083.1"/>
    </source>
</evidence>
<feature type="transmembrane region" description="Helical" evidence="6">
    <location>
        <begin position="405"/>
        <end position="423"/>
    </location>
</feature>
<name>A0A2M9ZMQ6_9LEPT</name>
<evidence type="ECO:0000256" key="3">
    <source>
        <dbReference type="ARBA" id="ARBA00022692"/>
    </source>
</evidence>
<dbReference type="Proteomes" id="UP000231990">
    <property type="component" value="Unassembled WGS sequence"/>
</dbReference>
<comment type="caution">
    <text evidence="9">The sequence shown here is derived from an EMBL/GenBank/DDBJ whole genome shotgun (WGS) entry which is preliminary data.</text>
</comment>
<comment type="subcellular location">
    <subcellularLocation>
        <location evidence="1">Membrane</location>
        <topology evidence="1">Multi-pass membrane protein</topology>
    </subcellularLocation>
</comment>
<protein>
    <submittedName>
        <fullName evidence="9">MFS transporter</fullName>
    </submittedName>
</protein>
<dbReference type="OrthoDB" id="9793283at2"/>
<feature type="transmembrane region" description="Helical" evidence="6">
    <location>
        <begin position="62"/>
        <end position="86"/>
    </location>
</feature>
<keyword evidence="4 6" id="KW-1133">Transmembrane helix</keyword>
<evidence type="ECO:0000256" key="5">
    <source>
        <dbReference type="ARBA" id="ARBA00023136"/>
    </source>
</evidence>
<feature type="transmembrane region" description="Helical" evidence="6">
    <location>
        <begin position="339"/>
        <end position="365"/>
    </location>
</feature>
<evidence type="ECO:0000256" key="6">
    <source>
        <dbReference type="SAM" id="Phobius"/>
    </source>
</evidence>
<reference evidence="10 11" key="1">
    <citation type="submission" date="2017-07" db="EMBL/GenBank/DDBJ databases">
        <title>Leptospira spp. isolated from tropical soils.</title>
        <authorList>
            <person name="Thibeaux R."/>
            <person name="Iraola G."/>
            <person name="Ferres I."/>
            <person name="Bierque E."/>
            <person name="Girault D."/>
            <person name="Soupe-Gilbert M.-E."/>
            <person name="Picardeau M."/>
            <person name="Goarant C."/>
        </authorList>
    </citation>
    <scope>NUCLEOTIDE SEQUENCE [LARGE SCALE GENOMIC DNA]</scope>
    <source>
        <strain evidence="9 11">FH1-B-B1</strain>
        <strain evidence="8 10">FH1-B-C1</strain>
    </source>
</reference>
<feature type="domain" description="Major facilitator superfamily (MFS) profile" evidence="7">
    <location>
        <begin position="4"/>
        <end position="428"/>
    </location>
</feature>
<gene>
    <name evidence="8" type="ORF">CH360_07570</name>
    <name evidence="9" type="ORF">CH373_09825</name>
</gene>